<dbReference type="OrthoDB" id="337745at2759"/>
<evidence type="ECO:0000256" key="1">
    <source>
        <dbReference type="ARBA" id="ARBA00022490"/>
    </source>
</evidence>
<organism evidence="5 6">
    <name type="scientific">Babesia microti (strain RI)</name>
    <dbReference type="NCBI Taxonomy" id="1133968"/>
    <lineage>
        <taxon>Eukaryota</taxon>
        <taxon>Sar</taxon>
        <taxon>Alveolata</taxon>
        <taxon>Apicomplexa</taxon>
        <taxon>Aconoidasida</taxon>
        <taxon>Piroplasmida</taxon>
        <taxon>Babesiidae</taxon>
        <taxon>Babesia</taxon>
    </lineage>
</organism>
<dbReference type="GO" id="GO:0006446">
    <property type="term" value="P:regulation of translational initiation"/>
    <property type="evidence" value="ECO:0007669"/>
    <property type="project" value="InterPro"/>
</dbReference>
<dbReference type="Pfam" id="PF10075">
    <property type="entry name" value="CSN8_PSD8_EIF3K"/>
    <property type="match status" value="1"/>
</dbReference>
<dbReference type="GO" id="GO:0005852">
    <property type="term" value="C:eukaryotic translation initiation factor 3 complex"/>
    <property type="evidence" value="ECO:0007669"/>
    <property type="project" value="InterPro"/>
</dbReference>
<reference evidence="5 6" key="1">
    <citation type="journal article" date="2012" name="Nucleic Acids Res.">
        <title>Sequencing of the smallest Apicomplexan genome from the human pathogen Babesia microti.</title>
        <authorList>
            <person name="Cornillot E."/>
            <person name="Hadj-Kaddour K."/>
            <person name="Dassouli A."/>
            <person name="Noel B."/>
            <person name="Ranwez V."/>
            <person name="Vacherie B."/>
            <person name="Augagneur Y."/>
            <person name="Bres V."/>
            <person name="Duclos A."/>
            <person name="Randazzo S."/>
            <person name="Carcy B."/>
            <person name="Debierre-Grockiego F."/>
            <person name="Delbecq S."/>
            <person name="Moubri-Menage K."/>
            <person name="Shams-Eldin H."/>
            <person name="Usmani-Brown S."/>
            <person name="Bringaud F."/>
            <person name="Wincker P."/>
            <person name="Vivares C.P."/>
            <person name="Schwarz R.T."/>
            <person name="Schetters T.P."/>
            <person name="Krause P.J."/>
            <person name="Gorenflot A."/>
            <person name="Berry V."/>
            <person name="Barbe V."/>
            <person name="Ben Mamoun C."/>
        </authorList>
    </citation>
    <scope>NUCLEOTIDE SEQUENCE [LARGE SCALE GENOMIC DNA]</scope>
    <source>
        <strain evidence="5 6">RI</strain>
    </source>
</reference>
<feature type="domain" description="PCI" evidence="4">
    <location>
        <begin position="14"/>
        <end position="196"/>
    </location>
</feature>
<dbReference type="InterPro" id="IPR016020">
    <property type="entry name" value="Transl_init_fac_sub12_N_euk"/>
</dbReference>
<dbReference type="KEGG" id="bmic:BMR1_03g02975"/>
<dbReference type="InterPro" id="IPR033464">
    <property type="entry name" value="CSN8_PSD8_EIF3K"/>
</dbReference>
<evidence type="ECO:0000313" key="5">
    <source>
        <dbReference type="EMBL" id="CTQ41195.1"/>
    </source>
</evidence>
<keyword evidence="2 5" id="KW-0396">Initiation factor</keyword>
<dbReference type="GO" id="GO:0043022">
    <property type="term" value="F:ribosome binding"/>
    <property type="evidence" value="ECO:0007669"/>
    <property type="project" value="InterPro"/>
</dbReference>
<evidence type="ECO:0000256" key="3">
    <source>
        <dbReference type="ARBA" id="ARBA00022917"/>
    </source>
</evidence>
<evidence type="ECO:0000313" key="6">
    <source>
        <dbReference type="Proteomes" id="UP000002899"/>
    </source>
</evidence>
<dbReference type="AlphaFoldDB" id="A0A0K3ARV9"/>
<dbReference type="PROSITE" id="PS50250">
    <property type="entry name" value="PCI"/>
    <property type="match status" value="1"/>
</dbReference>
<dbReference type="PANTHER" id="PTHR13022">
    <property type="entry name" value="EUKARYOTIC TRANSLATION INITIATION FACTOR 3 SUBUNIT 11"/>
    <property type="match status" value="1"/>
</dbReference>
<sequence>MIMEEILFDPSKRFSSESLPAFIEHLDRQMADDNLYSLDNNIAILKLFLLYPKCNDVSVCEKILIKALTRIPQPDFDVCLFQLPLSVKRDPSISSIVNLYNLLQDCKFNDFWAALKKTNFAMNKGVITGARNFALEVISLAYHKISIADFIILLDLENEKVAEKLAIEQNWQVANKFIQINSNLDTKGSKSSQIDKHMRPESIKHCLTLLDSIGKIPGIRK</sequence>
<gene>
    <name evidence="5" type="ORF">BMR1_03g02975</name>
</gene>
<dbReference type="SUPFAM" id="SSF48371">
    <property type="entry name" value="ARM repeat"/>
    <property type="match status" value="1"/>
</dbReference>
<dbReference type="EMBL" id="LN871598">
    <property type="protein sequence ID" value="CTQ41195.1"/>
    <property type="molecule type" value="Genomic_DNA"/>
</dbReference>
<dbReference type="OMA" id="YPHMMFN"/>
<dbReference type="InterPro" id="IPR000717">
    <property type="entry name" value="PCI_dom"/>
</dbReference>
<dbReference type="RefSeq" id="XP_012649206.1">
    <property type="nucleotide sequence ID" value="XM_012793752.1"/>
</dbReference>
<evidence type="ECO:0000256" key="2">
    <source>
        <dbReference type="ARBA" id="ARBA00022540"/>
    </source>
</evidence>
<dbReference type="GeneID" id="24425237"/>
<dbReference type="Proteomes" id="UP000002899">
    <property type="component" value="Chromosome III"/>
</dbReference>
<reference evidence="5 6" key="2">
    <citation type="journal article" date="2013" name="PLoS ONE">
        <title>Whole genome mapping and re-organization of the nuclear and mitochondrial genomes of Babesia microti isolates.</title>
        <authorList>
            <person name="Cornillot E."/>
            <person name="Dassouli A."/>
            <person name="Garg A."/>
            <person name="Pachikara N."/>
            <person name="Randazzo S."/>
            <person name="Depoix D."/>
            <person name="Carcy B."/>
            <person name="Delbecq S."/>
            <person name="Frutos R."/>
            <person name="Silva J.C."/>
            <person name="Sutton R."/>
            <person name="Krause P.J."/>
            <person name="Mamoun C.B."/>
        </authorList>
    </citation>
    <scope>NUCLEOTIDE SEQUENCE [LARGE SCALE GENOMIC DNA]</scope>
    <source>
        <strain evidence="5 6">RI</strain>
    </source>
</reference>
<evidence type="ECO:0000259" key="4">
    <source>
        <dbReference type="PROSITE" id="PS50250"/>
    </source>
</evidence>
<dbReference type="InterPro" id="IPR009374">
    <property type="entry name" value="eIF3k"/>
</dbReference>
<reference evidence="5 6" key="3">
    <citation type="journal article" date="2016" name="Sci. Rep.">
        <title>Genome-wide diversity and gene expression profiling of Babesia microti isolates identify polymorphic genes that mediate host-pathogen interactions.</title>
        <authorList>
            <person name="Silva J.C."/>
            <person name="Cornillot E."/>
            <person name="McCracken C."/>
            <person name="Usmani-Brown S."/>
            <person name="Dwivedi A."/>
            <person name="Ifeonu O.O."/>
            <person name="Crabtree J."/>
            <person name="Gotia H.T."/>
            <person name="Virji A.Z."/>
            <person name="Reynes C."/>
            <person name="Colinge J."/>
            <person name="Kumar V."/>
            <person name="Lawres L."/>
            <person name="Pazzi J.E."/>
            <person name="Pablo J.V."/>
            <person name="Hung C."/>
            <person name="Brancato J."/>
            <person name="Kumari P."/>
            <person name="Orvis J."/>
            <person name="Tretina K."/>
            <person name="Chibucos M."/>
            <person name="Ott S."/>
            <person name="Sadzewicz L."/>
            <person name="Sengamalay N."/>
            <person name="Shetty A.C."/>
            <person name="Su Q."/>
            <person name="Tallon L."/>
            <person name="Fraser C.M."/>
            <person name="Frutos R."/>
            <person name="Molina D.M."/>
            <person name="Krause P.J."/>
            <person name="Ben Mamoun C."/>
        </authorList>
    </citation>
    <scope>NUCLEOTIDE SEQUENCE [LARGE SCALE GENOMIC DNA]</scope>
    <source>
        <strain evidence="5 6">RI</strain>
    </source>
</reference>
<dbReference type="PANTHER" id="PTHR13022:SF0">
    <property type="entry name" value="EUKARYOTIC TRANSLATION INITIATION FACTOR 3 SUBUNIT K"/>
    <property type="match status" value="1"/>
</dbReference>
<keyword evidence="3" id="KW-0648">Protein biosynthesis</keyword>
<keyword evidence="6" id="KW-1185">Reference proteome</keyword>
<protein>
    <submittedName>
        <fullName evidence="5">Eukaryotic translation initiation factor 3 subunit K</fullName>
    </submittedName>
</protein>
<proteinExistence type="predicted"/>
<dbReference type="Gene3D" id="1.25.40.250">
    <property type="entry name" value="ARM repeat, domain 1"/>
    <property type="match status" value="1"/>
</dbReference>
<name>A0A0K3ARV9_BABMR</name>
<dbReference type="InterPro" id="IPR016024">
    <property type="entry name" value="ARM-type_fold"/>
</dbReference>
<keyword evidence="1" id="KW-0963">Cytoplasm</keyword>
<dbReference type="GO" id="GO:0003743">
    <property type="term" value="F:translation initiation factor activity"/>
    <property type="evidence" value="ECO:0007669"/>
    <property type="project" value="UniProtKB-KW"/>
</dbReference>
<dbReference type="VEuPathDB" id="PiroplasmaDB:BMR1_03g02975"/>
<accession>A0A0K3ARV9</accession>